<evidence type="ECO:0000313" key="3">
    <source>
        <dbReference type="Proteomes" id="UP000316968"/>
    </source>
</evidence>
<keyword evidence="2" id="KW-0378">Hydrolase</keyword>
<dbReference type="PANTHER" id="PTHR43689">
    <property type="entry name" value="HYDROLASE"/>
    <property type="match status" value="1"/>
</dbReference>
<protein>
    <submittedName>
        <fullName evidence="2">Alpha/beta hydrolase</fullName>
    </submittedName>
</protein>
<dbReference type="Proteomes" id="UP000316968">
    <property type="component" value="Chromosome"/>
</dbReference>
<keyword evidence="3" id="KW-1185">Reference proteome</keyword>
<dbReference type="PANTHER" id="PTHR43689:SF8">
    <property type="entry name" value="ALPHA_BETA-HYDROLASES SUPERFAMILY PROTEIN"/>
    <property type="match status" value="1"/>
</dbReference>
<dbReference type="OrthoDB" id="9805423at2"/>
<feature type="domain" description="AB hydrolase-1" evidence="1">
    <location>
        <begin position="120"/>
        <end position="347"/>
    </location>
</feature>
<dbReference type="EMBL" id="CP041217">
    <property type="protein sequence ID" value="QDH20234.1"/>
    <property type="molecule type" value="Genomic_DNA"/>
</dbReference>
<dbReference type="SUPFAM" id="SSF53474">
    <property type="entry name" value="alpha/beta-Hydrolases"/>
    <property type="match status" value="1"/>
</dbReference>
<gene>
    <name evidence="2" type="ORF">FFV09_04795</name>
</gene>
<organism evidence="2 3">
    <name type="scientific">Saccharibacillus brassicae</name>
    <dbReference type="NCBI Taxonomy" id="2583377"/>
    <lineage>
        <taxon>Bacteria</taxon>
        <taxon>Bacillati</taxon>
        <taxon>Bacillota</taxon>
        <taxon>Bacilli</taxon>
        <taxon>Bacillales</taxon>
        <taxon>Paenibacillaceae</taxon>
        <taxon>Saccharibacillus</taxon>
    </lineage>
</organism>
<name>A0A4Y6UT49_SACBS</name>
<evidence type="ECO:0000259" key="1">
    <source>
        <dbReference type="Pfam" id="PF00561"/>
    </source>
</evidence>
<dbReference type="KEGG" id="saca:FFV09_04795"/>
<evidence type="ECO:0000313" key="2">
    <source>
        <dbReference type="EMBL" id="QDH20234.1"/>
    </source>
</evidence>
<dbReference type="InterPro" id="IPR000073">
    <property type="entry name" value="AB_hydrolase_1"/>
</dbReference>
<dbReference type="Pfam" id="PF00561">
    <property type="entry name" value="Abhydrolase_1"/>
    <property type="match status" value="1"/>
</dbReference>
<accession>A0A4Y6UT49</accession>
<sequence length="365" mass="41214">MLVVTLACRYYGKRAVSFQIFPEKIKKEREGPEFPAVTREVSSGIRESVPYLSKKGTSIYIWAESGAKKLQRFGKEQGRVTGKRASKQAKKGGGSFMNRTGIYTIGGIRFHISVQGEGSPLVLLHGEHCNLDVWDDQVRVLARSFTVIRYDRRGYGRSEAVSGPFSPYLDLKAILDYFGLRRASIIGACTGGAIAIDFALAHPEYVEQLVLVSPWLNGTIPPPQMIWERFGDARRVRREGIERAAARFLRSRYWRHTVPRERGARARFKEMYLGGAVRYASRPAMERPLLSQSRRRLGEIGCPVLIVMGEWDSSFNRKLCRYAHEKILHSSLIRMEGCGHLPQLDHPLEFSAIALSALKASADRR</sequence>
<dbReference type="InterPro" id="IPR029058">
    <property type="entry name" value="AB_hydrolase_fold"/>
</dbReference>
<dbReference type="Gene3D" id="3.40.50.1820">
    <property type="entry name" value="alpha/beta hydrolase"/>
    <property type="match status" value="1"/>
</dbReference>
<reference evidence="2 3" key="1">
    <citation type="submission" date="2019-06" db="EMBL/GenBank/DDBJ databases">
        <title>Saccharibacillus brassicae sp. nov., an endophytic bacterium isolated from Chinese cabbage seeds (Brassica pekinensis).</title>
        <authorList>
            <person name="Jiang L."/>
            <person name="Lee J."/>
            <person name="Kim S.W."/>
        </authorList>
    </citation>
    <scope>NUCLEOTIDE SEQUENCE [LARGE SCALE GENOMIC DNA]</scope>
    <source>
        <strain evidence="3">KCTC 43072 / ATSA2</strain>
    </source>
</reference>
<dbReference type="AlphaFoldDB" id="A0A4Y6UT49"/>
<dbReference type="GO" id="GO:0016787">
    <property type="term" value="F:hydrolase activity"/>
    <property type="evidence" value="ECO:0007669"/>
    <property type="project" value="UniProtKB-KW"/>
</dbReference>
<dbReference type="PRINTS" id="PR00111">
    <property type="entry name" value="ABHYDROLASE"/>
</dbReference>
<proteinExistence type="predicted"/>